<dbReference type="Gene3D" id="3.30.70.360">
    <property type="match status" value="1"/>
</dbReference>
<dbReference type="NCBIfam" id="TIGR00512">
    <property type="entry name" value="salvage_mtnA"/>
    <property type="match status" value="1"/>
</dbReference>
<comment type="similarity">
    <text evidence="1">Belongs to the peptidase M20A family.</text>
</comment>
<dbReference type="InterPro" id="IPR005251">
    <property type="entry name" value="IF-M1Pi"/>
</dbReference>
<keyword evidence="5 8" id="KW-0486">Methionine biosynthesis</keyword>
<reference evidence="10" key="1">
    <citation type="journal article" date="2023" name="Mol. Phylogenet. Evol.">
        <title>Genome-scale phylogeny and comparative genomics of the fungal order Sordariales.</title>
        <authorList>
            <person name="Hensen N."/>
            <person name="Bonometti L."/>
            <person name="Westerberg I."/>
            <person name="Brannstrom I.O."/>
            <person name="Guillou S."/>
            <person name="Cros-Aarteil S."/>
            <person name="Calhoun S."/>
            <person name="Haridas S."/>
            <person name="Kuo A."/>
            <person name="Mondo S."/>
            <person name="Pangilinan J."/>
            <person name="Riley R."/>
            <person name="LaButti K."/>
            <person name="Andreopoulos B."/>
            <person name="Lipzen A."/>
            <person name="Chen C."/>
            <person name="Yan M."/>
            <person name="Daum C."/>
            <person name="Ng V."/>
            <person name="Clum A."/>
            <person name="Steindorff A."/>
            <person name="Ohm R.A."/>
            <person name="Martin F."/>
            <person name="Silar P."/>
            <person name="Natvig D.O."/>
            <person name="Lalanne C."/>
            <person name="Gautier V."/>
            <person name="Ament-Velasquez S.L."/>
            <person name="Kruys A."/>
            <person name="Hutchinson M.I."/>
            <person name="Powell A.J."/>
            <person name="Barry K."/>
            <person name="Miller A.N."/>
            <person name="Grigoriev I.V."/>
            <person name="Debuchy R."/>
            <person name="Gladieux P."/>
            <person name="Hiltunen Thoren M."/>
            <person name="Johannesson H."/>
        </authorList>
    </citation>
    <scope>NUCLEOTIDE SEQUENCE</scope>
    <source>
        <strain evidence="10">PSN324</strain>
    </source>
</reference>
<evidence type="ECO:0000256" key="1">
    <source>
        <dbReference type="ARBA" id="ARBA00006247"/>
    </source>
</evidence>
<keyword evidence="3 8" id="KW-0028">Amino-acid biosynthesis</keyword>
<reference evidence="10" key="2">
    <citation type="submission" date="2023-06" db="EMBL/GenBank/DDBJ databases">
        <authorList>
            <consortium name="Lawrence Berkeley National Laboratory"/>
            <person name="Mondo S.J."/>
            <person name="Hensen N."/>
            <person name="Bonometti L."/>
            <person name="Westerberg I."/>
            <person name="Brannstrom I.O."/>
            <person name="Guillou S."/>
            <person name="Cros-Aarteil S."/>
            <person name="Calhoun S."/>
            <person name="Haridas S."/>
            <person name="Kuo A."/>
            <person name="Pangilinan J."/>
            <person name="Riley R."/>
            <person name="Labutti K."/>
            <person name="Andreopoulos B."/>
            <person name="Lipzen A."/>
            <person name="Chen C."/>
            <person name="Yanf M."/>
            <person name="Daum C."/>
            <person name="Ng V."/>
            <person name="Clum A."/>
            <person name="Steindorff A."/>
            <person name="Ohm R."/>
            <person name="Martin F."/>
            <person name="Silar P."/>
            <person name="Natvig D."/>
            <person name="Lalanne C."/>
            <person name="Gautier V."/>
            <person name="Ament-Velasquez S.L."/>
            <person name="Kruys A."/>
            <person name="Hutchinson M.I."/>
            <person name="Powell A.J."/>
            <person name="Barry K."/>
            <person name="Miller A.N."/>
            <person name="Grigoriev I.V."/>
            <person name="Debuchy R."/>
            <person name="Gladieux P."/>
            <person name="Thoren M.H."/>
            <person name="Johannesson H."/>
        </authorList>
    </citation>
    <scope>NUCLEOTIDE SEQUENCE</scope>
    <source>
        <strain evidence="10">PSN324</strain>
    </source>
</reference>
<dbReference type="GO" id="GO:0005634">
    <property type="term" value="C:nucleus"/>
    <property type="evidence" value="ECO:0007669"/>
    <property type="project" value="UniProtKB-SubCell"/>
</dbReference>
<dbReference type="InterPro" id="IPR027363">
    <property type="entry name" value="M1Pi_N"/>
</dbReference>
<dbReference type="SUPFAM" id="SSF100950">
    <property type="entry name" value="NagB/RpiA/CoA transferase-like"/>
    <property type="match status" value="1"/>
</dbReference>
<evidence type="ECO:0000256" key="7">
    <source>
        <dbReference type="ARBA" id="ARBA00023242"/>
    </source>
</evidence>
<evidence type="ECO:0000256" key="4">
    <source>
        <dbReference type="ARBA" id="ARBA00022801"/>
    </source>
</evidence>
<comment type="pathway">
    <text evidence="8">Amino-acid biosynthesis; L-methionine biosynthesis via salvage pathway; L-methionine from S-methyl-5-thio-alpha-D-ribose 1-phosphate: step 1/6.</text>
</comment>
<keyword evidence="2 8" id="KW-0963">Cytoplasm</keyword>
<proteinExistence type="inferred from homology"/>
<protein>
    <recommendedName>
        <fullName evidence="8">Methylthioribose-1-phosphate isomerase</fullName>
        <shortName evidence="8">M1Pi</shortName>
        <shortName evidence="8">MTR-1-P isomerase</shortName>
        <ecNumber evidence="8">5.3.1.23</ecNumber>
    </recommendedName>
    <alternativeName>
        <fullName evidence="8">S-methyl-5-thioribose-1-phosphate isomerase</fullName>
    </alternativeName>
    <alternativeName>
        <fullName evidence="8">Translation initiation factor eIF-2B subunit alpha/beta/delta-like protein</fullName>
    </alternativeName>
</protein>
<feature type="active site" description="Proton donor" evidence="8">
    <location>
        <position position="258"/>
    </location>
</feature>
<feature type="site" description="Transition state stabilizer" evidence="8">
    <location>
        <position position="174"/>
    </location>
</feature>
<evidence type="ECO:0000313" key="10">
    <source>
        <dbReference type="EMBL" id="KAK4462607.1"/>
    </source>
</evidence>
<feature type="domain" description="Peptidase M20 dimerisation" evidence="9">
    <location>
        <begin position="585"/>
        <end position="689"/>
    </location>
</feature>
<comment type="similarity">
    <text evidence="8">Belongs to the eIF-2B alpha/beta/delta subunits family. MtnA subfamily.</text>
</comment>
<dbReference type="InterPro" id="IPR000649">
    <property type="entry name" value="IF-2B-related"/>
</dbReference>
<dbReference type="InterPro" id="IPR011559">
    <property type="entry name" value="Initiation_fac_2B_a/b/d"/>
</dbReference>
<dbReference type="Pfam" id="PF07687">
    <property type="entry name" value="M20_dimer"/>
    <property type="match status" value="1"/>
</dbReference>
<dbReference type="Pfam" id="PF01546">
    <property type="entry name" value="Peptidase_M20"/>
    <property type="match status" value="1"/>
</dbReference>
<dbReference type="InterPro" id="IPR011650">
    <property type="entry name" value="Peptidase_M20_dimer"/>
</dbReference>
<dbReference type="InterPro" id="IPR002933">
    <property type="entry name" value="Peptidase_M20"/>
</dbReference>
<keyword evidence="4" id="KW-0378">Hydrolase</keyword>
<dbReference type="EC" id="5.3.1.23" evidence="8"/>
<dbReference type="SUPFAM" id="SSF55031">
    <property type="entry name" value="Bacterial exopeptidase dimerisation domain"/>
    <property type="match status" value="1"/>
</dbReference>
<dbReference type="PANTHER" id="PTHR43475">
    <property type="entry name" value="METHYLTHIORIBOSE-1-PHOSPHATE ISOMERASE"/>
    <property type="match status" value="1"/>
</dbReference>
<dbReference type="AlphaFoldDB" id="A0AAV9HT08"/>
<dbReference type="PROSITE" id="PS00758">
    <property type="entry name" value="ARGE_DAPE_CPG2_1"/>
    <property type="match status" value="1"/>
</dbReference>
<dbReference type="Gene3D" id="3.40.50.10470">
    <property type="entry name" value="Translation initiation factor eif-2b, domain 2"/>
    <property type="match status" value="1"/>
</dbReference>
<evidence type="ECO:0000256" key="2">
    <source>
        <dbReference type="ARBA" id="ARBA00022490"/>
    </source>
</evidence>
<dbReference type="CDD" id="cd05652">
    <property type="entry name" value="M20_ArgE_DapE-like_fungal"/>
    <property type="match status" value="1"/>
</dbReference>
<dbReference type="InterPro" id="IPR001261">
    <property type="entry name" value="ArgE/DapE_CS"/>
</dbReference>
<gene>
    <name evidence="8" type="primary">MRI1</name>
    <name evidence="10" type="ORF">QBC42DRAFT_338212</name>
</gene>
<dbReference type="GO" id="GO:0046523">
    <property type="term" value="F:S-methyl-5-thioribose-1-phosphate isomerase activity"/>
    <property type="evidence" value="ECO:0007669"/>
    <property type="project" value="UniProtKB-UniRule"/>
</dbReference>
<dbReference type="InterPro" id="IPR042529">
    <property type="entry name" value="IF_2B-like_C"/>
</dbReference>
<evidence type="ECO:0000259" key="9">
    <source>
        <dbReference type="Pfam" id="PF07687"/>
    </source>
</evidence>
<evidence type="ECO:0000256" key="3">
    <source>
        <dbReference type="ARBA" id="ARBA00022605"/>
    </source>
</evidence>
<dbReference type="FunFam" id="1.20.120.420:FF:000003">
    <property type="entry name" value="Methylthioribose-1-phosphate isomerase"/>
    <property type="match status" value="1"/>
</dbReference>
<evidence type="ECO:0000313" key="11">
    <source>
        <dbReference type="Proteomes" id="UP001321749"/>
    </source>
</evidence>
<name>A0AAV9HT08_9PEZI</name>
<keyword evidence="6 8" id="KW-0413">Isomerase</keyword>
<dbReference type="Pfam" id="PF01008">
    <property type="entry name" value="IF-2B"/>
    <property type="match status" value="1"/>
</dbReference>
<dbReference type="Proteomes" id="UP001321749">
    <property type="component" value="Unassembled WGS sequence"/>
</dbReference>
<dbReference type="FunFam" id="3.40.50.10470:FF:000003">
    <property type="entry name" value="Methylthioribose-1-phosphate isomerase"/>
    <property type="match status" value="1"/>
</dbReference>
<accession>A0AAV9HT08</accession>
<dbReference type="NCBIfam" id="NF004326">
    <property type="entry name" value="PRK05720.1"/>
    <property type="match status" value="1"/>
</dbReference>
<dbReference type="Gene3D" id="1.20.120.420">
    <property type="entry name" value="translation initiation factor eif-2b, domain 1"/>
    <property type="match status" value="1"/>
</dbReference>
<organism evidence="10 11">
    <name type="scientific">Cladorrhinum samala</name>
    <dbReference type="NCBI Taxonomy" id="585594"/>
    <lineage>
        <taxon>Eukaryota</taxon>
        <taxon>Fungi</taxon>
        <taxon>Dikarya</taxon>
        <taxon>Ascomycota</taxon>
        <taxon>Pezizomycotina</taxon>
        <taxon>Sordariomycetes</taxon>
        <taxon>Sordariomycetidae</taxon>
        <taxon>Sordariales</taxon>
        <taxon>Podosporaceae</taxon>
        <taxon>Cladorrhinum</taxon>
    </lineage>
</organism>
<dbReference type="EMBL" id="MU864970">
    <property type="protein sequence ID" value="KAK4462607.1"/>
    <property type="molecule type" value="Genomic_DNA"/>
</dbReference>
<dbReference type="InterPro" id="IPR036264">
    <property type="entry name" value="Bact_exopeptidase_dim_dom"/>
</dbReference>
<evidence type="ECO:0000256" key="8">
    <source>
        <dbReference type="HAMAP-Rule" id="MF_03119"/>
    </source>
</evidence>
<dbReference type="SUPFAM" id="SSF53187">
    <property type="entry name" value="Zn-dependent exopeptidases"/>
    <property type="match status" value="1"/>
</dbReference>
<comment type="subcellular location">
    <subcellularLocation>
        <location evidence="8">Cytoplasm</location>
    </subcellularLocation>
    <subcellularLocation>
        <location evidence="8">Nucleus</location>
    </subcellularLocation>
</comment>
<dbReference type="Gene3D" id="3.40.630.10">
    <property type="entry name" value="Zn peptidases"/>
    <property type="match status" value="1"/>
</dbReference>
<dbReference type="GO" id="GO:0016787">
    <property type="term" value="F:hydrolase activity"/>
    <property type="evidence" value="ECO:0007669"/>
    <property type="project" value="UniProtKB-KW"/>
</dbReference>
<dbReference type="NCBIfam" id="TIGR00524">
    <property type="entry name" value="eIF-2B_rel"/>
    <property type="match status" value="1"/>
</dbReference>
<evidence type="ECO:0000256" key="5">
    <source>
        <dbReference type="ARBA" id="ARBA00023167"/>
    </source>
</evidence>
<dbReference type="PANTHER" id="PTHR43475:SF1">
    <property type="entry name" value="METHYLTHIORIBOSE-1-PHOSPHATE ISOMERASE"/>
    <property type="match status" value="1"/>
</dbReference>
<keyword evidence="7 8" id="KW-0539">Nucleus</keyword>
<dbReference type="InterPro" id="IPR037171">
    <property type="entry name" value="NagB/RpiA_transferase-like"/>
</dbReference>
<dbReference type="GO" id="GO:0005737">
    <property type="term" value="C:cytoplasm"/>
    <property type="evidence" value="ECO:0007669"/>
    <property type="project" value="UniProtKB-SubCell"/>
</dbReference>
<comment type="function">
    <text evidence="8">Catalyzes the interconversion of methylthioribose-1-phosphate (MTR-1-P) into methylthioribulose-1-phosphate (MTRu-1-P).</text>
</comment>
<dbReference type="GO" id="GO:0019509">
    <property type="term" value="P:L-methionine salvage from methylthioadenosine"/>
    <property type="evidence" value="ECO:0007669"/>
    <property type="project" value="UniProtKB-UniRule"/>
</dbReference>
<sequence>MATLQAIKYSRGKLLVLDQLRLPHEHHYDEVSTAEEAFDCIRSMRVRGAPAIAIVAALAHAVELHNGSCTAATPEEVIAHIESRLDYLKESRPTAVDLSNAIHLLKVASRAAQIEGLAHPEAKEAILNAYVLKAEEILAKDLENNTSIGAHGAAWLQQQHNANSDRKISVLTHCNTGSLATSGHGTALGIIRSLHSQNLLQHAYCTETRPYNQGSRLTSFELVFEGIPSTLITDSMAAALFNLYRESMNIGAVIVGADRVVRNGDTANKIGTYSLAVLARHHGVKFVVAAPTTSIDLQTVAGKDIEIEQRKKEELTQISGAIVNADGTVDTSKTARVAIADQRINVWNPGFDVTPHELIDAIVTEKGTVVKGTDGKFDFSKILPERWQAVVAGSALLLSPSTSTPIHELDAPTYREDLLTLHESLVRIPSLSGSEHDAAVFLKKHLTERNFIVDLQTVSKTRYNVLAYPNTTSGNPPASPKLLITSHIDVVPPFIPYSIESPITSSSLISGRGSVDAKASVAAQLIALQALLPSLDPKDVMLLYVVGEETSGDGMREFSSSESRPAKQFEAAIFGEPTENKLACGHKGITHGLIRSKGKAGHSGYPWLGKSATEILVRALNRIIDADLGSSERYGNTTVNIGLIEGGVAANVIPKDASARLAIRVASGSQADGAKAVEEKIKKILDEVDGEALSSEWKSGYGPVECVCEGVDGFDTMVASYGTDVPNLKGEHKSYLYGPGSILVAHGDDEGLKVKDLEEAVEGYKRLIGHVLGVEHEESKDMKDL</sequence>
<comment type="caution">
    <text evidence="10">The sequence shown here is derived from an EMBL/GenBank/DDBJ whole genome shotgun (WGS) entry which is preliminary data.</text>
</comment>
<comment type="catalytic activity">
    <reaction evidence="8">
        <text>5-(methylsulfanyl)-alpha-D-ribose 1-phosphate = 5-(methylsulfanyl)-D-ribulose 1-phosphate</text>
        <dbReference type="Rhea" id="RHEA:19989"/>
        <dbReference type="ChEBI" id="CHEBI:58533"/>
        <dbReference type="ChEBI" id="CHEBI:58548"/>
        <dbReference type="EC" id="5.3.1.23"/>
    </reaction>
</comment>
<dbReference type="HAMAP" id="MF_01678">
    <property type="entry name" value="Salvage_MtnA"/>
    <property type="match status" value="1"/>
</dbReference>
<keyword evidence="11" id="KW-1185">Reference proteome</keyword>
<evidence type="ECO:0000256" key="6">
    <source>
        <dbReference type="ARBA" id="ARBA00023235"/>
    </source>
</evidence>